<feature type="chain" id="PRO_5037555517" evidence="3">
    <location>
        <begin position="31"/>
        <end position="472"/>
    </location>
</feature>
<dbReference type="Pfam" id="PF00263">
    <property type="entry name" value="Secretin"/>
    <property type="match status" value="1"/>
</dbReference>
<dbReference type="EMBL" id="JACYFT010000002">
    <property type="protein sequence ID" value="MBD8050572.1"/>
    <property type="molecule type" value="Genomic_DNA"/>
</dbReference>
<dbReference type="PANTHER" id="PTHR30332:SF17">
    <property type="entry name" value="TYPE IV PILIATION SYSTEM PROTEIN DR_0774-RELATED"/>
    <property type="match status" value="1"/>
</dbReference>
<dbReference type="InterPro" id="IPR050810">
    <property type="entry name" value="Bact_Secretion_Sys_Channel"/>
</dbReference>
<comment type="caution">
    <text evidence="5">The sequence shown here is derived from an EMBL/GenBank/DDBJ whole genome shotgun (WGS) entry which is preliminary data.</text>
</comment>
<dbReference type="InterPro" id="IPR001775">
    <property type="entry name" value="GspD/PilQ"/>
</dbReference>
<evidence type="ECO:0000256" key="3">
    <source>
        <dbReference type="SAM" id="SignalP"/>
    </source>
</evidence>
<protein>
    <submittedName>
        <fullName evidence="5">Type II and III secretion system protein family protein</fullName>
    </submittedName>
</protein>
<feature type="signal peptide" evidence="3">
    <location>
        <begin position="1"/>
        <end position="30"/>
    </location>
</feature>
<evidence type="ECO:0000256" key="2">
    <source>
        <dbReference type="SAM" id="MobiDB-lite"/>
    </source>
</evidence>
<dbReference type="InterPro" id="IPR007055">
    <property type="entry name" value="BON_dom"/>
</dbReference>
<dbReference type="InterPro" id="IPR004846">
    <property type="entry name" value="T2SS/T3SS_dom"/>
</dbReference>
<dbReference type="PRINTS" id="PR00811">
    <property type="entry name" value="BCTERIALGSPD"/>
</dbReference>
<organism evidence="5 6">
    <name type="scientific">Limnohabitans radicicola</name>
    <dbReference type="NCBI Taxonomy" id="2771427"/>
    <lineage>
        <taxon>Bacteria</taxon>
        <taxon>Pseudomonadati</taxon>
        <taxon>Pseudomonadota</taxon>
        <taxon>Betaproteobacteria</taxon>
        <taxon>Burkholderiales</taxon>
        <taxon>Comamonadaceae</taxon>
        <taxon>Limnohabitans</taxon>
    </lineage>
</organism>
<evidence type="ECO:0000313" key="5">
    <source>
        <dbReference type="EMBL" id="MBD8050572.1"/>
    </source>
</evidence>
<feature type="domain" description="BON" evidence="4">
    <location>
        <begin position="118"/>
        <end position="188"/>
    </location>
</feature>
<keyword evidence="6" id="KW-1185">Reference proteome</keyword>
<name>A0A927IM29_9BURK</name>
<dbReference type="InterPro" id="IPR032789">
    <property type="entry name" value="T2SS-T3SS_pil_N"/>
</dbReference>
<evidence type="ECO:0000256" key="1">
    <source>
        <dbReference type="RuleBase" id="RU004003"/>
    </source>
</evidence>
<comment type="similarity">
    <text evidence="1">Belongs to the bacterial secretin family.</text>
</comment>
<dbReference type="GO" id="GO:0009306">
    <property type="term" value="P:protein secretion"/>
    <property type="evidence" value="ECO:0007669"/>
    <property type="project" value="InterPro"/>
</dbReference>
<accession>A0A927IM29</accession>
<feature type="region of interest" description="Disordered" evidence="2">
    <location>
        <begin position="450"/>
        <end position="472"/>
    </location>
</feature>
<dbReference type="Proteomes" id="UP000647424">
    <property type="component" value="Unassembled WGS sequence"/>
</dbReference>
<keyword evidence="3" id="KW-0732">Signal</keyword>
<dbReference type="PANTHER" id="PTHR30332">
    <property type="entry name" value="PROBABLE GENERAL SECRETION PATHWAY PROTEIN D"/>
    <property type="match status" value="1"/>
</dbReference>
<sequence length="472" mass="49803">MHFPIRARAVLFTVSLAGLFCLLPTAQATAVGADKSASTTPPKDSLPNKPVDRAPPVHLTLGKSLLLSLPTHAQRISIGNPEVADVTLISARELYLLGKKSGTTNMLVWSPSGQATLRDVHVGMDIDALQTKLQELVPIDPPIKVDTLADKVVISGLVSDGMKVKRIMALSEAFHGSNQVINMMRVSGTQQVMLEVKVAEISKSLLDQLGVETNITRAVGGTSVNLLSQLLSTGSSTLTLSRPNGATTVTLNAEMKKGLAKVLAEPTITAISGQEGSFLAGGKIFIPVPRADPAGGTVITLVEKEFGVGLRFLPTVLEDGYINLQVTPEVSELSQMGTLIKGLNGQTSLLPSINTRRASTTIQLRDGESFAIGGLIKNNVTQTITALPLLGEIPVLGALFRSTAFQTDQSELLFVVTPRLARPSAAPYNLPTDSFKTPSRAEFFLQGQMEGAAADTSHSTPALSPVPAGVQP</sequence>
<proteinExistence type="inferred from homology"/>
<dbReference type="Pfam" id="PF13629">
    <property type="entry name" value="T2SS-T3SS_pil_N"/>
    <property type="match status" value="1"/>
</dbReference>
<evidence type="ECO:0000313" key="6">
    <source>
        <dbReference type="Proteomes" id="UP000647424"/>
    </source>
</evidence>
<feature type="region of interest" description="Disordered" evidence="2">
    <location>
        <begin position="32"/>
        <end position="54"/>
    </location>
</feature>
<dbReference type="PROSITE" id="PS50914">
    <property type="entry name" value="BON"/>
    <property type="match status" value="1"/>
</dbReference>
<gene>
    <name evidence="5" type="ORF">IC609_08440</name>
</gene>
<dbReference type="AlphaFoldDB" id="A0A927IM29"/>
<evidence type="ECO:0000259" key="4">
    <source>
        <dbReference type="PROSITE" id="PS50914"/>
    </source>
</evidence>
<dbReference type="GO" id="GO:0015627">
    <property type="term" value="C:type II protein secretion system complex"/>
    <property type="evidence" value="ECO:0007669"/>
    <property type="project" value="TreeGrafter"/>
</dbReference>
<reference evidence="5" key="1">
    <citation type="submission" date="2020-09" db="EMBL/GenBank/DDBJ databases">
        <title>Genome seq and assembly of Limnohabitants sp.</title>
        <authorList>
            <person name="Chhetri G."/>
        </authorList>
    </citation>
    <scope>NUCLEOTIDE SEQUENCE</scope>
    <source>
        <strain evidence="5">JUR4</strain>
    </source>
</reference>
<dbReference type="RefSeq" id="WP_191819072.1">
    <property type="nucleotide sequence ID" value="NZ_JACYFT010000002.1"/>
</dbReference>